<dbReference type="InterPro" id="IPR049053">
    <property type="entry name" value="AFCA-like_C"/>
</dbReference>
<dbReference type="GO" id="GO:0005975">
    <property type="term" value="P:carbohydrate metabolic process"/>
    <property type="evidence" value="ECO:0007669"/>
    <property type="project" value="InterPro"/>
</dbReference>
<name>A0A1H5BE03_9MICO</name>
<feature type="domain" description="Glycosyl hydrolase family 95 catalytic" evidence="4">
    <location>
        <begin position="282"/>
        <end position="698"/>
    </location>
</feature>
<evidence type="ECO:0000256" key="1">
    <source>
        <dbReference type="SAM" id="MobiDB-lite"/>
    </source>
</evidence>
<feature type="region of interest" description="Disordered" evidence="1">
    <location>
        <begin position="572"/>
        <end position="593"/>
    </location>
</feature>
<dbReference type="Pfam" id="PF21307">
    <property type="entry name" value="Glyco_hydro_95_C"/>
    <property type="match status" value="1"/>
</dbReference>
<evidence type="ECO:0000259" key="3">
    <source>
        <dbReference type="Pfam" id="PF21307"/>
    </source>
</evidence>
<dbReference type="InterPro" id="IPR054363">
    <property type="entry name" value="GH95_cat"/>
</dbReference>
<sequence length="782" mass="83777">MTAGRDLCYGTPAQHWMQAVPVGNGRLGAMVFGHPDSERIALNLDTLWSGGPRASGVADGPQTLRRVRDLLLEQGDHGGAGDASVVLQGPDPESYQPLGDLRLEFEESLLPGGEYERRLDLGTGAATSRATTGGVTRTEQVVASAPAGALVVRVEQEGAPFSLTARVDTVHQVVARGGHGETVLLTGRAPSGVAPEFSDQGDPVRYRDGEGILFAVALRASTDGGTVEVVDGRLHVRGSRALTLVLTAEDSFVDWRTPPSQDAAAVVERARQGVEKAAGAPWSELRDTAVADHRTLFDRVALTIGSGAAAVTVPTDAQLRAVTDGGVSDDLVALMFDMGRYLLIESSRPGTQAANLQGIWNELVRPPWASDWTININTQMNYWPAEPTALAECAEPLFDLVDSLVESGERTAKEIYDAPGWVAHHNVDLWRTSWPVGDGDGAPSFAMWPMGGVWLCSHLVEHVAFSADGGAFLAERAWPAVRGAAEFVLALLVRDPRPGPTQGRLVTVPSTSPENSFIDERGRHVAVDAMVTMDLWLVRELFRNVQWMASRLGREDDDVARAVRAAAAELPEPTIGPDGRLQEWSGPRQEAEPGHRHMSHLYGLHPGSEIDPRQTPELAAAARASLEARLRSGGGHTGWSRAWLVAFWARLGDGDAALESLDIMLRDSIAENFFCLHPPAWFQIDGNFGVTAGITEMLLQSHTPVIRLLPALPARWESGSVRGLRARGGVSVDLSWSADGPTTATLTARTDTTVQVGWPDQEPVTVTLVAGVPQEIAAALVS</sequence>
<protein>
    <submittedName>
        <fullName evidence="5">Alpha-L-fucosidase 2</fullName>
    </submittedName>
</protein>
<evidence type="ECO:0000313" key="5">
    <source>
        <dbReference type="EMBL" id="SED52802.1"/>
    </source>
</evidence>
<feature type="domain" description="Glycosyl hydrolase family 95 N-terminal" evidence="2">
    <location>
        <begin position="7"/>
        <end position="254"/>
    </location>
</feature>
<organism evidence="5 6">
    <name type="scientific">Ruania alba</name>
    <dbReference type="NCBI Taxonomy" id="648782"/>
    <lineage>
        <taxon>Bacteria</taxon>
        <taxon>Bacillati</taxon>
        <taxon>Actinomycetota</taxon>
        <taxon>Actinomycetes</taxon>
        <taxon>Micrococcales</taxon>
        <taxon>Ruaniaceae</taxon>
        <taxon>Ruania</taxon>
    </lineage>
</organism>
<dbReference type="PANTHER" id="PTHR31084">
    <property type="entry name" value="ALPHA-L-FUCOSIDASE 2"/>
    <property type="match status" value="1"/>
</dbReference>
<evidence type="ECO:0000313" key="6">
    <source>
        <dbReference type="Proteomes" id="UP000199220"/>
    </source>
</evidence>
<dbReference type="SUPFAM" id="SSF48208">
    <property type="entry name" value="Six-hairpin glycosidases"/>
    <property type="match status" value="1"/>
</dbReference>
<dbReference type="Gene3D" id="1.50.10.10">
    <property type="match status" value="1"/>
</dbReference>
<dbReference type="Pfam" id="PF14498">
    <property type="entry name" value="Glyco_hyd_65N_2"/>
    <property type="match status" value="1"/>
</dbReference>
<dbReference type="InterPro" id="IPR012341">
    <property type="entry name" value="6hp_glycosidase-like_sf"/>
</dbReference>
<dbReference type="AlphaFoldDB" id="A0A1H5BE03"/>
<dbReference type="RefSeq" id="WP_175476880.1">
    <property type="nucleotide sequence ID" value="NZ_FNTX01000001.1"/>
</dbReference>
<proteinExistence type="predicted"/>
<accession>A0A1H5BE03</accession>
<reference evidence="6" key="1">
    <citation type="submission" date="2016-10" db="EMBL/GenBank/DDBJ databases">
        <authorList>
            <person name="Varghese N."/>
            <person name="Submissions S."/>
        </authorList>
    </citation>
    <scope>NUCLEOTIDE SEQUENCE [LARGE SCALE GENOMIC DNA]</scope>
    <source>
        <strain evidence="6">DSM 21368</strain>
    </source>
</reference>
<dbReference type="Proteomes" id="UP000199220">
    <property type="component" value="Unassembled WGS sequence"/>
</dbReference>
<dbReference type="InterPro" id="IPR008928">
    <property type="entry name" value="6-hairpin_glycosidase_sf"/>
</dbReference>
<dbReference type="EMBL" id="FNTX01000001">
    <property type="protein sequence ID" value="SED52802.1"/>
    <property type="molecule type" value="Genomic_DNA"/>
</dbReference>
<feature type="domain" description="Alpha fucosidase A-like C-terminal" evidence="3">
    <location>
        <begin position="700"/>
        <end position="760"/>
    </location>
</feature>
<evidence type="ECO:0000259" key="4">
    <source>
        <dbReference type="Pfam" id="PF22124"/>
    </source>
</evidence>
<dbReference type="PIRSF" id="PIRSF007663">
    <property type="entry name" value="UCP007663"/>
    <property type="match status" value="1"/>
</dbReference>
<dbReference type="Pfam" id="PF22124">
    <property type="entry name" value="Glyco_hydro_95_cat"/>
    <property type="match status" value="1"/>
</dbReference>
<keyword evidence="6" id="KW-1185">Reference proteome</keyword>
<dbReference type="GO" id="GO:0004560">
    <property type="term" value="F:alpha-L-fucosidase activity"/>
    <property type="evidence" value="ECO:0007669"/>
    <property type="project" value="InterPro"/>
</dbReference>
<dbReference type="InterPro" id="IPR016518">
    <property type="entry name" value="Alpha-L-fucosidase"/>
</dbReference>
<dbReference type="InterPro" id="IPR027414">
    <property type="entry name" value="GH95_N_dom"/>
</dbReference>
<dbReference type="PANTHER" id="PTHR31084:SF0">
    <property type="entry name" value="ALPHA-L-FUCOSIDASE 2"/>
    <property type="match status" value="1"/>
</dbReference>
<gene>
    <name evidence="5" type="ORF">SAMN04488554_0082</name>
</gene>
<evidence type="ECO:0000259" key="2">
    <source>
        <dbReference type="Pfam" id="PF14498"/>
    </source>
</evidence>
<dbReference type="STRING" id="648782.SAMN04488554_0082"/>